<comment type="caution">
    <text evidence="1">The sequence shown here is derived from an EMBL/GenBank/DDBJ whole genome shotgun (WGS) entry which is preliminary data.</text>
</comment>
<evidence type="ECO:0000313" key="1">
    <source>
        <dbReference type="EMBL" id="KAF9617006.1"/>
    </source>
</evidence>
<sequence length="126" mass="14576">MLSVSLSKKRLSYPFVKEDVNKQWKLKGGFDMMVDKGRIFVVRAWSAAVENHRSRFTALPIWVKMDLSKQLWTKNRIDFVSIILEQCTTCKIFGHSDAKCHKNKAKAVEIQPTQAFKPAKPHQKTQ</sequence>
<keyword evidence="2" id="KW-1185">Reference proteome</keyword>
<accession>A0A835MAU1</accession>
<evidence type="ECO:0008006" key="3">
    <source>
        <dbReference type="Google" id="ProtNLM"/>
    </source>
</evidence>
<organism evidence="1 2">
    <name type="scientific">Coptis chinensis</name>
    <dbReference type="NCBI Taxonomy" id="261450"/>
    <lineage>
        <taxon>Eukaryota</taxon>
        <taxon>Viridiplantae</taxon>
        <taxon>Streptophyta</taxon>
        <taxon>Embryophyta</taxon>
        <taxon>Tracheophyta</taxon>
        <taxon>Spermatophyta</taxon>
        <taxon>Magnoliopsida</taxon>
        <taxon>Ranunculales</taxon>
        <taxon>Ranunculaceae</taxon>
        <taxon>Coptidoideae</taxon>
        <taxon>Coptis</taxon>
    </lineage>
</organism>
<dbReference type="EMBL" id="JADFTS010000003">
    <property type="protein sequence ID" value="KAF9617006.1"/>
    <property type="molecule type" value="Genomic_DNA"/>
</dbReference>
<gene>
    <name evidence="1" type="ORF">IFM89_033076</name>
</gene>
<dbReference type="Proteomes" id="UP000631114">
    <property type="component" value="Unassembled WGS sequence"/>
</dbReference>
<name>A0A835MAU1_9MAGN</name>
<protein>
    <recommendedName>
        <fullName evidence="3">DUF4283 domain-containing protein</fullName>
    </recommendedName>
</protein>
<proteinExistence type="predicted"/>
<dbReference type="AlphaFoldDB" id="A0A835MAU1"/>
<reference evidence="1 2" key="1">
    <citation type="submission" date="2020-10" db="EMBL/GenBank/DDBJ databases">
        <title>The Coptis chinensis genome and diversification of protoberbering-type alkaloids.</title>
        <authorList>
            <person name="Wang B."/>
            <person name="Shu S."/>
            <person name="Song C."/>
            <person name="Liu Y."/>
        </authorList>
    </citation>
    <scope>NUCLEOTIDE SEQUENCE [LARGE SCALE GENOMIC DNA]</scope>
    <source>
        <strain evidence="1">HL-2020</strain>
        <tissue evidence="1">Leaf</tissue>
    </source>
</reference>
<evidence type="ECO:0000313" key="2">
    <source>
        <dbReference type="Proteomes" id="UP000631114"/>
    </source>
</evidence>